<dbReference type="Proteomes" id="UP000194318">
    <property type="component" value="Unassembled WGS sequence"/>
</dbReference>
<dbReference type="PANTHER" id="PTHR32322">
    <property type="entry name" value="INNER MEMBRANE TRANSPORTER"/>
    <property type="match status" value="1"/>
</dbReference>
<feature type="transmembrane region" description="Helical" evidence="7">
    <location>
        <begin position="202"/>
        <end position="222"/>
    </location>
</feature>
<dbReference type="PANTHER" id="PTHR32322:SF2">
    <property type="entry name" value="EAMA DOMAIN-CONTAINING PROTEIN"/>
    <property type="match status" value="1"/>
</dbReference>
<dbReference type="GO" id="GO:0016020">
    <property type="term" value="C:membrane"/>
    <property type="evidence" value="ECO:0007669"/>
    <property type="project" value="UniProtKB-SubCell"/>
</dbReference>
<dbReference type="EMBL" id="MIFZ01000038">
    <property type="protein sequence ID" value="OSY53998.1"/>
    <property type="molecule type" value="Genomic_DNA"/>
</dbReference>
<dbReference type="AlphaFoldDB" id="A0A1Y2P4B5"/>
<accession>A0A1Y2P4B5</accession>
<keyword evidence="5 7" id="KW-0472">Membrane</keyword>
<dbReference type="SUPFAM" id="SSF103481">
    <property type="entry name" value="Multidrug resistance efflux transporter EmrE"/>
    <property type="match status" value="2"/>
</dbReference>
<sequence length="416" mass="43109">MAEITEAANPRRPTEAANPRRPTDAANPRRSTDAATTPAGRERRNRPISLRNHAPSARIRANPLPIRRRILTLLVMTTARISGTVWAALGIVYLVWGSTYLGIRIAVETMPPFLSAGARFVVAGLLLAALLAWRHGPGVLRVTRPQLASAAVVGVLLLVGGNGLVVLAETTVPSGLAALLIAVVPAWVVVLRTAFGERPGPAAYAGVVFGLAGLALLSLPGLSGDVRIGGVLTVVAATLMWSVGSFSSSRIPMPRNPFTASAYEMLAGGVGCALVGLGRGEQRGLDLAEVSARSWTALAYLVVFGSLVAFTAYAWLLQTAPISLVATYAYVNPVVAVLLGWLVLDERLTWPIAVGGAVVVAGVWLIVRAERRPAPPEPPAPATALAPAADGGAAPRDPGAEAPPATVVGGPGTDRR</sequence>
<feature type="domain" description="EamA" evidence="8">
    <location>
        <begin position="91"/>
        <end position="218"/>
    </location>
</feature>
<dbReference type="Gene3D" id="1.10.3730.20">
    <property type="match status" value="1"/>
</dbReference>
<feature type="region of interest" description="Disordered" evidence="6">
    <location>
        <begin position="373"/>
        <end position="416"/>
    </location>
</feature>
<feature type="transmembrane region" description="Helical" evidence="7">
    <location>
        <begin position="174"/>
        <end position="195"/>
    </location>
</feature>
<comment type="similarity">
    <text evidence="2">Belongs to the EamA transporter family.</text>
</comment>
<feature type="transmembrane region" description="Helical" evidence="7">
    <location>
        <begin position="258"/>
        <end position="277"/>
    </location>
</feature>
<evidence type="ECO:0000313" key="10">
    <source>
        <dbReference type="Proteomes" id="UP000194318"/>
    </source>
</evidence>
<comment type="subcellular location">
    <subcellularLocation>
        <location evidence="1">Membrane</location>
        <topology evidence="1">Multi-pass membrane protein</topology>
    </subcellularLocation>
</comment>
<feature type="transmembrane region" description="Helical" evidence="7">
    <location>
        <begin position="70"/>
        <end position="96"/>
    </location>
</feature>
<feature type="transmembrane region" description="Helical" evidence="7">
    <location>
        <begin position="147"/>
        <end position="168"/>
    </location>
</feature>
<evidence type="ECO:0000256" key="4">
    <source>
        <dbReference type="ARBA" id="ARBA00022989"/>
    </source>
</evidence>
<feature type="domain" description="EamA" evidence="8">
    <location>
        <begin position="230"/>
        <end position="367"/>
    </location>
</feature>
<feature type="transmembrane region" description="Helical" evidence="7">
    <location>
        <begin position="297"/>
        <end position="317"/>
    </location>
</feature>
<feature type="transmembrane region" description="Helical" evidence="7">
    <location>
        <begin position="324"/>
        <end position="344"/>
    </location>
</feature>
<feature type="transmembrane region" description="Helical" evidence="7">
    <location>
        <begin position="228"/>
        <end position="246"/>
    </location>
</feature>
<evidence type="ECO:0000256" key="2">
    <source>
        <dbReference type="ARBA" id="ARBA00007362"/>
    </source>
</evidence>
<dbReference type="Pfam" id="PF00892">
    <property type="entry name" value="EamA"/>
    <property type="match status" value="2"/>
</dbReference>
<dbReference type="InterPro" id="IPR037185">
    <property type="entry name" value="EmrE-like"/>
</dbReference>
<feature type="transmembrane region" description="Helical" evidence="7">
    <location>
        <begin position="116"/>
        <end position="135"/>
    </location>
</feature>
<evidence type="ECO:0000256" key="1">
    <source>
        <dbReference type="ARBA" id="ARBA00004141"/>
    </source>
</evidence>
<feature type="transmembrane region" description="Helical" evidence="7">
    <location>
        <begin position="350"/>
        <end position="367"/>
    </location>
</feature>
<evidence type="ECO:0000256" key="7">
    <source>
        <dbReference type="SAM" id="Phobius"/>
    </source>
</evidence>
<keyword evidence="3 7" id="KW-0812">Transmembrane</keyword>
<reference evidence="9 10" key="1">
    <citation type="submission" date="2016-09" db="EMBL/GenBank/DDBJ databases">
        <title>Streptomyces fradiae DSM40063, a candidate organism with high potential of specific P450 cytochromes.</title>
        <authorList>
            <person name="Grumaz C."/>
            <person name="Vainshtein Y."/>
            <person name="Kirstahler P."/>
            <person name="Sohn K."/>
        </authorList>
    </citation>
    <scope>NUCLEOTIDE SEQUENCE [LARGE SCALE GENOMIC DNA]</scope>
    <source>
        <strain evidence="9 10">DSM 40063</strain>
    </source>
</reference>
<protein>
    <submittedName>
        <fullName evidence="9">Putative inner membrane transporter YedA</fullName>
    </submittedName>
</protein>
<evidence type="ECO:0000256" key="6">
    <source>
        <dbReference type="SAM" id="MobiDB-lite"/>
    </source>
</evidence>
<evidence type="ECO:0000256" key="5">
    <source>
        <dbReference type="ARBA" id="ARBA00023136"/>
    </source>
</evidence>
<name>A0A1Y2P4B5_STRFR</name>
<gene>
    <name evidence="9" type="primary">yedA</name>
    <name evidence="9" type="ORF">BG846_00320</name>
</gene>
<dbReference type="InterPro" id="IPR000620">
    <property type="entry name" value="EamA_dom"/>
</dbReference>
<feature type="region of interest" description="Disordered" evidence="6">
    <location>
        <begin position="1"/>
        <end position="54"/>
    </location>
</feature>
<comment type="caution">
    <text evidence="9">The sequence shown here is derived from an EMBL/GenBank/DDBJ whole genome shotgun (WGS) entry which is preliminary data.</text>
</comment>
<evidence type="ECO:0000313" key="9">
    <source>
        <dbReference type="EMBL" id="OSY53998.1"/>
    </source>
</evidence>
<keyword evidence="4 7" id="KW-1133">Transmembrane helix</keyword>
<evidence type="ECO:0000256" key="3">
    <source>
        <dbReference type="ARBA" id="ARBA00022692"/>
    </source>
</evidence>
<feature type="compositionally biased region" description="Low complexity" evidence="6">
    <location>
        <begin position="382"/>
        <end position="405"/>
    </location>
</feature>
<dbReference type="InterPro" id="IPR050638">
    <property type="entry name" value="AA-Vitamin_Transporters"/>
</dbReference>
<evidence type="ECO:0000259" key="8">
    <source>
        <dbReference type="Pfam" id="PF00892"/>
    </source>
</evidence>
<proteinExistence type="inferred from homology"/>
<organism evidence="9 10">
    <name type="scientific">Streptomyces fradiae ATCC 10745 = DSM 40063</name>
    <dbReference type="NCBI Taxonomy" id="1319510"/>
    <lineage>
        <taxon>Bacteria</taxon>
        <taxon>Bacillati</taxon>
        <taxon>Actinomycetota</taxon>
        <taxon>Actinomycetes</taxon>
        <taxon>Kitasatosporales</taxon>
        <taxon>Streptomycetaceae</taxon>
        <taxon>Streptomyces</taxon>
    </lineage>
</organism>